<evidence type="ECO:0000259" key="2">
    <source>
        <dbReference type="Pfam" id="PF01757"/>
    </source>
</evidence>
<feature type="transmembrane region" description="Helical" evidence="1">
    <location>
        <begin position="309"/>
        <end position="329"/>
    </location>
</feature>
<keyword evidence="1" id="KW-0472">Membrane</keyword>
<feature type="transmembrane region" description="Helical" evidence="1">
    <location>
        <begin position="285"/>
        <end position="303"/>
    </location>
</feature>
<feature type="transmembrane region" description="Helical" evidence="1">
    <location>
        <begin position="218"/>
        <end position="235"/>
    </location>
</feature>
<keyword evidence="1" id="KW-0812">Transmembrane</keyword>
<feature type="transmembrane region" description="Helical" evidence="1">
    <location>
        <begin position="32"/>
        <end position="50"/>
    </location>
</feature>
<feature type="transmembrane region" description="Helical" evidence="1">
    <location>
        <begin position="255"/>
        <end position="273"/>
    </location>
</feature>
<dbReference type="Pfam" id="PF01757">
    <property type="entry name" value="Acyl_transf_3"/>
    <property type="match status" value="1"/>
</dbReference>
<dbReference type="AlphaFoldDB" id="I9APR6"/>
<feature type="transmembrane region" description="Helical" evidence="1">
    <location>
        <begin position="165"/>
        <end position="183"/>
    </location>
</feature>
<dbReference type="HOGENOM" id="CLU_063834_1_0_10"/>
<protein>
    <recommendedName>
        <fullName evidence="2">Acyltransferase 3 domain-containing protein</fullName>
    </recommendedName>
</protein>
<comment type="caution">
    <text evidence="3">The sequence shown here is derived from an EMBL/GenBank/DDBJ whole genome shotgun (WGS) entry which is preliminary data.</text>
</comment>
<dbReference type="RefSeq" id="WP_005803214.1">
    <property type="nucleotide sequence ID" value="NZ_JH724200.1"/>
</dbReference>
<name>I9APR6_BACFG</name>
<dbReference type="Proteomes" id="UP000003917">
    <property type="component" value="Unassembled WGS sequence"/>
</dbReference>
<gene>
    <name evidence="3" type="ORF">HMPREF1080_04160</name>
</gene>
<reference evidence="3 4" key="1">
    <citation type="submission" date="2012-02" db="EMBL/GenBank/DDBJ databases">
        <title>The Genome Sequence of Bacteroides fragilis CL05T12C13.</title>
        <authorList>
            <consortium name="The Broad Institute Genome Sequencing Platform"/>
            <person name="Earl A."/>
            <person name="Ward D."/>
            <person name="Feldgarden M."/>
            <person name="Gevers D."/>
            <person name="Zitomersky N.L."/>
            <person name="Coyne M.J."/>
            <person name="Comstock L.E."/>
            <person name="Young S.K."/>
            <person name="Zeng Q."/>
            <person name="Gargeya S."/>
            <person name="Fitzgerald M."/>
            <person name="Haas B."/>
            <person name="Abouelleil A."/>
            <person name="Alvarado L."/>
            <person name="Arachchi H.M."/>
            <person name="Berlin A."/>
            <person name="Chapman S.B."/>
            <person name="Gearin G."/>
            <person name="Goldberg J."/>
            <person name="Griggs A."/>
            <person name="Gujja S."/>
            <person name="Hansen M."/>
            <person name="Heiman D."/>
            <person name="Howarth C."/>
            <person name="Larimer J."/>
            <person name="Lui A."/>
            <person name="MacDonald P.J.P."/>
            <person name="McCowen C."/>
            <person name="Montmayeur A."/>
            <person name="Murphy C."/>
            <person name="Neiman D."/>
            <person name="Pearson M."/>
            <person name="Priest M."/>
            <person name="Roberts A."/>
            <person name="Saif S."/>
            <person name="Shea T."/>
            <person name="Sisk P."/>
            <person name="Stolte C."/>
            <person name="Sykes S."/>
            <person name="Wortman J."/>
            <person name="Nusbaum C."/>
            <person name="Birren B."/>
        </authorList>
    </citation>
    <scope>NUCLEOTIDE SEQUENCE [LARGE SCALE GENOMIC DNA]</scope>
    <source>
        <strain evidence="3 4">CL05T12C13</strain>
    </source>
</reference>
<feature type="domain" description="Acyltransferase 3" evidence="2">
    <location>
        <begin position="31"/>
        <end position="322"/>
    </location>
</feature>
<dbReference type="InterPro" id="IPR002656">
    <property type="entry name" value="Acyl_transf_3_dom"/>
</dbReference>
<sequence length="341" mass="40036">MFLSFILLLLCIIARHQRSNRRLCEKRNLTDLVKLIAAIAVVVCHLFTFYMHNPAWAAESQFGSLSVSIFFFLSGYGLMCSYSLKGKKYLEGFCIHRISKIIIPLLTAYIIYIPILRLINHTGGIIEAIQRLFSSNPLLPYSWYVTEITLLYLLFYIVMRFVPRYKLPALSLAIVFMLAGMLLAGLPHWWINASPCFIIGLWYYKYEHPIMNQMNKVKKWHFITLILLFLCTYRLDIVQDNIQILSRWRYTYASFYLVNILFILLVLYILQGMNQFINFRIKRNSYYEIYLLQGIIFLLLGTVVENRLIFFIVAVATTIISSLGMNWVNQKIIALINIRRK</sequence>
<feature type="transmembrane region" description="Helical" evidence="1">
    <location>
        <begin position="189"/>
        <end position="206"/>
    </location>
</feature>
<dbReference type="PATRIC" id="fig|997881.3.peg.4387"/>
<keyword evidence="1" id="KW-1133">Transmembrane helix</keyword>
<evidence type="ECO:0000256" key="1">
    <source>
        <dbReference type="SAM" id="Phobius"/>
    </source>
</evidence>
<feature type="transmembrane region" description="Helical" evidence="1">
    <location>
        <begin position="62"/>
        <end position="84"/>
    </location>
</feature>
<accession>I9APR6</accession>
<proteinExistence type="predicted"/>
<feature type="transmembrane region" description="Helical" evidence="1">
    <location>
        <begin position="141"/>
        <end position="158"/>
    </location>
</feature>
<dbReference type="EMBL" id="AGXP01000049">
    <property type="protein sequence ID" value="EIY89655.1"/>
    <property type="molecule type" value="Genomic_DNA"/>
</dbReference>
<dbReference type="GO" id="GO:0016747">
    <property type="term" value="F:acyltransferase activity, transferring groups other than amino-acyl groups"/>
    <property type="evidence" value="ECO:0007669"/>
    <property type="project" value="InterPro"/>
</dbReference>
<organism evidence="3 4">
    <name type="scientific">Bacteroides fragilis CL05T12C13</name>
    <dbReference type="NCBI Taxonomy" id="997881"/>
    <lineage>
        <taxon>Bacteria</taxon>
        <taxon>Pseudomonadati</taxon>
        <taxon>Bacteroidota</taxon>
        <taxon>Bacteroidia</taxon>
        <taxon>Bacteroidales</taxon>
        <taxon>Bacteroidaceae</taxon>
        <taxon>Bacteroides</taxon>
    </lineage>
</organism>
<evidence type="ECO:0000313" key="4">
    <source>
        <dbReference type="Proteomes" id="UP000003917"/>
    </source>
</evidence>
<evidence type="ECO:0000313" key="3">
    <source>
        <dbReference type="EMBL" id="EIY89655.1"/>
    </source>
</evidence>